<dbReference type="CDD" id="cd13603">
    <property type="entry name" value="PBP2_TRAP_Siap_TeaA_like"/>
    <property type="match status" value="1"/>
</dbReference>
<dbReference type="Gene3D" id="3.40.190.170">
    <property type="entry name" value="Bacterial extracellular solute-binding protein, family 7"/>
    <property type="match status" value="1"/>
</dbReference>
<dbReference type="PIRSF" id="PIRSF006470">
    <property type="entry name" value="DctB"/>
    <property type="match status" value="1"/>
</dbReference>
<dbReference type="EMBL" id="CP113524">
    <property type="protein sequence ID" value="WAJ25071.1"/>
    <property type="molecule type" value="Genomic_DNA"/>
</dbReference>
<protein>
    <submittedName>
        <fullName evidence="5">TRAP transporter substrate-binding protein</fullName>
    </submittedName>
</protein>
<gene>
    <name evidence="5" type="ORF">OW255_06055</name>
</gene>
<dbReference type="Pfam" id="PF03480">
    <property type="entry name" value="DctP"/>
    <property type="match status" value="1"/>
</dbReference>
<keyword evidence="6" id="KW-1185">Reference proteome</keyword>
<name>A0ABY7AHW0_9FIRM</name>
<reference evidence="5" key="1">
    <citation type="submission" date="2022-11" db="EMBL/GenBank/DDBJ databases">
        <title>Lacrimispora xylanolytica sy1, complete genome.</title>
        <authorList>
            <person name="Choi S."/>
        </authorList>
    </citation>
    <scope>NUCLEOTIDE SEQUENCE</scope>
    <source>
        <strain evidence="5">Sy1</strain>
    </source>
</reference>
<evidence type="ECO:0000256" key="1">
    <source>
        <dbReference type="ARBA" id="ARBA00009023"/>
    </source>
</evidence>
<dbReference type="InterPro" id="IPR004682">
    <property type="entry name" value="TRAP_DctP"/>
</dbReference>
<dbReference type="InterPro" id="IPR038404">
    <property type="entry name" value="TRAP_DctP_sf"/>
</dbReference>
<comment type="similarity">
    <text evidence="1">Belongs to the bacterial solute-binding protein 7 family.</text>
</comment>
<organism evidence="5 6">
    <name type="scientific">Lacrimispora xylanolytica</name>
    <dbReference type="NCBI Taxonomy" id="29375"/>
    <lineage>
        <taxon>Bacteria</taxon>
        <taxon>Bacillati</taxon>
        <taxon>Bacillota</taxon>
        <taxon>Clostridia</taxon>
        <taxon>Lachnospirales</taxon>
        <taxon>Lachnospiraceae</taxon>
        <taxon>Lacrimispora</taxon>
    </lineage>
</organism>
<feature type="compositionally biased region" description="Low complexity" evidence="4">
    <location>
        <begin position="42"/>
        <end position="51"/>
    </location>
</feature>
<sequence length="366" mass="40905">MKRSLILMLVASLTVSLTGCSHRFGSENTKAAAESSSETNDAQAAQATAKAATPSTTPQYVFRYGEVNGEDNIVTQTGHKFAEYVDQLSDGRIKIEIYPNHSLGDERTSLRDLRRGGRYIDMYRGNTNALTGYGFKKLSLFGLPYIFESREGMWKVLEDEQLGQAFLSEGTEVGANMVGLFYTDEGARNIFSTKRIRNLDDLKGMKIRVPESVLMMDTFSALQARPIPLPYADVSEALKSGVIEGGENPVTAYQSNRLFEVAPYYLLSGHVFSPGIVLMAEDKWNMLNEENKNILLEAGRMASQWNRSAIEQEEAKIYQLLESEGVTVTNLSQEDMEKARNLEEIVRVSFTPGLEDYLARIIEIQK</sequence>
<feature type="region of interest" description="Disordered" evidence="4">
    <location>
        <begin position="29"/>
        <end position="51"/>
    </location>
</feature>
<dbReference type="PANTHER" id="PTHR33376:SF7">
    <property type="entry name" value="C4-DICARBOXYLATE-BINDING PROTEIN DCTB"/>
    <property type="match status" value="1"/>
</dbReference>
<accession>A0ABY7AHW0</accession>
<dbReference type="PROSITE" id="PS51257">
    <property type="entry name" value="PROKAR_LIPOPROTEIN"/>
    <property type="match status" value="1"/>
</dbReference>
<dbReference type="Proteomes" id="UP001163115">
    <property type="component" value="Chromosome"/>
</dbReference>
<dbReference type="NCBIfam" id="NF037995">
    <property type="entry name" value="TRAP_S1"/>
    <property type="match status" value="1"/>
</dbReference>
<dbReference type="NCBIfam" id="TIGR00787">
    <property type="entry name" value="dctP"/>
    <property type="match status" value="1"/>
</dbReference>
<proteinExistence type="inferred from homology"/>
<evidence type="ECO:0000256" key="4">
    <source>
        <dbReference type="SAM" id="MobiDB-lite"/>
    </source>
</evidence>
<dbReference type="RefSeq" id="WP_268115995.1">
    <property type="nucleotide sequence ID" value="NZ_CP113524.1"/>
</dbReference>
<dbReference type="InterPro" id="IPR018389">
    <property type="entry name" value="DctP_fam"/>
</dbReference>
<keyword evidence="3" id="KW-0732">Signal</keyword>
<dbReference type="PANTHER" id="PTHR33376">
    <property type="match status" value="1"/>
</dbReference>
<keyword evidence="2" id="KW-0813">Transport</keyword>
<feature type="compositionally biased region" description="Polar residues" evidence="4">
    <location>
        <begin position="29"/>
        <end position="41"/>
    </location>
</feature>
<evidence type="ECO:0000256" key="3">
    <source>
        <dbReference type="ARBA" id="ARBA00022729"/>
    </source>
</evidence>
<evidence type="ECO:0000256" key="2">
    <source>
        <dbReference type="ARBA" id="ARBA00022448"/>
    </source>
</evidence>
<evidence type="ECO:0000313" key="6">
    <source>
        <dbReference type="Proteomes" id="UP001163115"/>
    </source>
</evidence>
<evidence type="ECO:0000313" key="5">
    <source>
        <dbReference type="EMBL" id="WAJ25071.1"/>
    </source>
</evidence>